<dbReference type="InterPro" id="IPR036281">
    <property type="entry name" value="SinR/SinI_dimer_dom_sf"/>
</dbReference>
<dbReference type="SUPFAM" id="SSF47406">
    <property type="entry name" value="SinR repressor dimerisation domain-like"/>
    <property type="match status" value="1"/>
</dbReference>
<accession>A0A931HTR2</accession>
<dbReference type="EMBL" id="JADZSC010000001">
    <property type="protein sequence ID" value="MBH0229204.1"/>
    <property type="molecule type" value="Genomic_DNA"/>
</dbReference>
<dbReference type="Proteomes" id="UP000614490">
    <property type="component" value="Unassembled WGS sequence"/>
</dbReference>
<evidence type="ECO:0000313" key="4">
    <source>
        <dbReference type="Proteomes" id="UP000614490"/>
    </source>
</evidence>
<gene>
    <name evidence="3" type="ORF">H0267_03160</name>
</gene>
<protein>
    <recommendedName>
        <fullName evidence="2">Sin domain-containing protein</fullName>
    </recommendedName>
</protein>
<dbReference type="GO" id="GO:0006355">
    <property type="term" value="P:regulation of DNA-templated transcription"/>
    <property type="evidence" value="ECO:0007669"/>
    <property type="project" value="InterPro"/>
</dbReference>
<sequence>MSVENLTPDWVEVVKTAMDSDRTKEEFQQYLDSRKECSSESSRDREHI</sequence>
<reference evidence="3 4" key="1">
    <citation type="journal article" date="2005" name="Int. J. Syst. Evol. Microbiol.">
        <title>Halobacillus yeomjeoni sp. nov., isolated from a marine solar saltern in Korea.</title>
        <authorList>
            <person name="Yoon J.H."/>
            <person name="Kang S.J."/>
            <person name="Lee C.H."/>
            <person name="Oh H.W."/>
            <person name="Oh T.K."/>
        </authorList>
    </citation>
    <scope>NUCLEOTIDE SEQUENCE [LARGE SCALE GENOMIC DNA]</scope>
    <source>
        <strain evidence="3 4">KCTC 3957</strain>
    </source>
</reference>
<dbReference type="GO" id="GO:0046983">
    <property type="term" value="F:protein dimerization activity"/>
    <property type="evidence" value="ECO:0007669"/>
    <property type="project" value="InterPro"/>
</dbReference>
<dbReference type="InterPro" id="IPR010981">
    <property type="entry name" value="SinR/SinI_dimer_dom"/>
</dbReference>
<dbReference type="AlphaFoldDB" id="A0A931HTR2"/>
<comment type="caution">
    <text evidence="3">The sequence shown here is derived from an EMBL/GenBank/DDBJ whole genome shotgun (WGS) entry which is preliminary data.</text>
</comment>
<dbReference type="RefSeq" id="WP_197315828.1">
    <property type="nucleotide sequence ID" value="NZ_JADZSC010000001.1"/>
</dbReference>
<feature type="domain" description="Sin" evidence="2">
    <location>
        <begin position="1"/>
        <end position="35"/>
    </location>
</feature>
<proteinExistence type="predicted"/>
<evidence type="ECO:0000313" key="3">
    <source>
        <dbReference type="EMBL" id="MBH0229204.1"/>
    </source>
</evidence>
<evidence type="ECO:0000259" key="2">
    <source>
        <dbReference type="PROSITE" id="PS51500"/>
    </source>
</evidence>
<feature type="region of interest" description="Disordered" evidence="1">
    <location>
        <begin position="23"/>
        <end position="48"/>
    </location>
</feature>
<organism evidence="3 4">
    <name type="scientific">Halobacillus yeomjeoni</name>
    <dbReference type="NCBI Taxonomy" id="311194"/>
    <lineage>
        <taxon>Bacteria</taxon>
        <taxon>Bacillati</taxon>
        <taxon>Bacillota</taxon>
        <taxon>Bacilli</taxon>
        <taxon>Bacillales</taxon>
        <taxon>Bacillaceae</taxon>
        <taxon>Halobacillus</taxon>
    </lineage>
</organism>
<evidence type="ECO:0000256" key="1">
    <source>
        <dbReference type="SAM" id="MobiDB-lite"/>
    </source>
</evidence>
<name>A0A931HTR2_9BACI</name>
<dbReference type="PROSITE" id="PS51500">
    <property type="entry name" value="SIN"/>
    <property type="match status" value="1"/>
</dbReference>
<keyword evidence="4" id="KW-1185">Reference proteome</keyword>